<comment type="function">
    <text evidence="7">Promotes mitochondrial protein synthesis. May act as a fidelity factor of the translation reaction, by catalyzing a one-codon backward translocation of tRNAs on improperly translocated ribosomes. Binds to mitochondrial ribosomes in a GTP-dependent manner.</text>
</comment>
<evidence type="ECO:0000256" key="4">
    <source>
        <dbReference type="ARBA" id="ARBA00022917"/>
    </source>
</evidence>
<keyword evidence="7" id="KW-0496">Mitochondrion</keyword>
<keyword evidence="10" id="KW-1185">Reference proteome</keyword>
<dbReference type="CDD" id="cd03699">
    <property type="entry name" value="EF4_II"/>
    <property type="match status" value="1"/>
</dbReference>
<dbReference type="Gene3D" id="3.30.70.2570">
    <property type="entry name" value="Elongation factor 4, C-terminal domain"/>
    <property type="match status" value="1"/>
</dbReference>
<dbReference type="InterPro" id="IPR038363">
    <property type="entry name" value="LepA_C_sf"/>
</dbReference>
<dbReference type="GeneID" id="14493494"/>
<dbReference type="PANTHER" id="PTHR43512">
    <property type="entry name" value="TRANSLATION FACTOR GUF1-RELATED"/>
    <property type="match status" value="1"/>
</dbReference>
<dbReference type="RefSeq" id="XP_004178281.1">
    <property type="nucleotide sequence ID" value="XM_004178233.1"/>
</dbReference>
<evidence type="ECO:0000256" key="3">
    <source>
        <dbReference type="ARBA" id="ARBA00022801"/>
    </source>
</evidence>
<gene>
    <name evidence="9" type="primary">TBLA0A09790</name>
    <name evidence="9" type="ORF">TBLA_0A09790</name>
</gene>
<dbReference type="InterPro" id="IPR000795">
    <property type="entry name" value="T_Tr_GTP-bd_dom"/>
</dbReference>
<dbReference type="InterPro" id="IPR031157">
    <property type="entry name" value="G_TR_CS"/>
</dbReference>
<dbReference type="GO" id="GO:0005759">
    <property type="term" value="C:mitochondrial matrix"/>
    <property type="evidence" value="ECO:0007669"/>
    <property type="project" value="UniProtKB-UniRule"/>
</dbReference>
<keyword evidence="5 7" id="KW-0342">GTP-binding</keyword>
<dbReference type="InterPro" id="IPR005225">
    <property type="entry name" value="Small_GTP-bd"/>
</dbReference>
<dbReference type="PROSITE" id="PS00301">
    <property type="entry name" value="G_TR_1"/>
    <property type="match status" value="1"/>
</dbReference>
<evidence type="ECO:0000313" key="10">
    <source>
        <dbReference type="Proteomes" id="UP000002866"/>
    </source>
</evidence>
<evidence type="ECO:0000313" key="9">
    <source>
        <dbReference type="EMBL" id="CCH58762.1"/>
    </source>
</evidence>
<dbReference type="Pfam" id="PF06421">
    <property type="entry name" value="LepA_C"/>
    <property type="match status" value="1"/>
</dbReference>
<dbReference type="FunFam" id="3.30.70.2570:FF:000001">
    <property type="entry name" value="Translation factor GUF1, mitochondrial"/>
    <property type="match status" value="1"/>
</dbReference>
<evidence type="ECO:0000256" key="1">
    <source>
        <dbReference type="ARBA" id="ARBA00005454"/>
    </source>
</evidence>
<keyword evidence="2 7" id="KW-0547">Nucleotide-binding</keyword>
<dbReference type="CDD" id="cd01890">
    <property type="entry name" value="LepA"/>
    <property type="match status" value="1"/>
</dbReference>
<evidence type="ECO:0000256" key="7">
    <source>
        <dbReference type="HAMAP-Rule" id="MF_03137"/>
    </source>
</evidence>
<feature type="binding site" evidence="7">
    <location>
        <begin position="61"/>
        <end position="68"/>
    </location>
    <ligand>
        <name>GTP</name>
        <dbReference type="ChEBI" id="CHEBI:37565"/>
    </ligand>
</feature>
<proteinExistence type="inferred from homology"/>
<dbReference type="eggNOG" id="KOG0462">
    <property type="taxonomic scope" value="Eukaryota"/>
</dbReference>
<dbReference type="SUPFAM" id="SSF52540">
    <property type="entry name" value="P-loop containing nucleoside triphosphate hydrolases"/>
    <property type="match status" value="1"/>
</dbReference>
<evidence type="ECO:0000256" key="5">
    <source>
        <dbReference type="ARBA" id="ARBA00023134"/>
    </source>
</evidence>
<dbReference type="OrthoDB" id="1074at2759"/>
<protein>
    <recommendedName>
        <fullName evidence="8">Tr-type G domain-containing protein</fullName>
    </recommendedName>
</protein>
<dbReference type="EMBL" id="HE806316">
    <property type="protein sequence ID" value="CCH58762.1"/>
    <property type="molecule type" value="Genomic_DNA"/>
</dbReference>
<dbReference type="AlphaFoldDB" id="I2GXB0"/>
<dbReference type="InterPro" id="IPR006297">
    <property type="entry name" value="EF-4"/>
</dbReference>
<dbReference type="FunFam" id="2.40.30.10:FF:000015">
    <property type="entry name" value="Translation factor GUF1, mitochondrial"/>
    <property type="match status" value="1"/>
</dbReference>
<dbReference type="Pfam" id="PF03144">
    <property type="entry name" value="GTP_EFTU_D2"/>
    <property type="match status" value="1"/>
</dbReference>
<dbReference type="KEGG" id="tbl:TBLA_0A09790"/>
<dbReference type="PROSITE" id="PS51722">
    <property type="entry name" value="G_TR_2"/>
    <property type="match status" value="1"/>
</dbReference>
<dbReference type="NCBIfam" id="TIGR00231">
    <property type="entry name" value="small_GTP"/>
    <property type="match status" value="1"/>
</dbReference>
<dbReference type="PANTHER" id="PTHR43512:SF7">
    <property type="entry name" value="TRANSLATION FACTOR GUF1, MITOCHONDRIAL"/>
    <property type="match status" value="1"/>
</dbReference>
<dbReference type="NCBIfam" id="TIGR01393">
    <property type="entry name" value="lepA"/>
    <property type="match status" value="1"/>
</dbReference>
<reference evidence="9 10" key="1">
    <citation type="journal article" date="2011" name="Proc. Natl. Acad. Sci. U.S.A.">
        <title>Evolutionary erosion of yeast sex chromosomes by mating-type switching accidents.</title>
        <authorList>
            <person name="Gordon J.L."/>
            <person name="Armisen D."/>
            <person name="Proux-Wera E."/>
            <person name="Oheigeartaigh S.S."/>
            <person name="Byrne K.P."/>
            <person name="Wolfe K.H."/>
        </authorList>
    </citation>
    <scope>NUCLEOTIDE SEQUENCE [LARGE SCALE GENOMIC DNA]</scope>
    <source>
        <strain evidence="10">ATCC 34711 / CBS 6284 / DSM 70876 / NBRC 10599 / NRRL Y-10934 / UCD 77-7</strain>
    </source>
</reference>
<feature type="binding site" evidence="7">
    <location>
        <begin position="128"/>
        <end position="132"/>
    </location>
    <ligand>
        <name>GTP</name>
        <dbReference type="ChEBI" id="CHEBI:37565"/>
    </ligand>
</feature>
<feature type="domain" description="Tr-type G" evidence="8">
    <location>
        <begin position="52"/>
        <end position="236"/>
    </location>
</feature>
<dbReference type="Proteomes" id="UP000002866">
    <property type="component" value="Chromosome 1"/>
</dbReference>
<dbReference type="GO" id="GO:0005525">
    <property type="term" value="F:GTP binding"/>
    <property type="evidence" value="ECO:0007669"/>
    <property type="project" value="UniProtKB-UniRule"/>
</dbReference>
<dbReference type="Gene3D" id="3.30.70.870">
    <property type="entry name" value="Elongation Factor G (Translational Gtpase), domain 3"/>
    <property type="match status" value="1"/>
</dbReference>
<comment type="similarity">
    <text evidence="1">Belongs to the TRAFAC class translation factor GTPase superfamily. Classic translation factor GTPase family. LepA subfamily.</text>
</comment>
<evidence type="ECO:0000259" key="8">
    <source>
        <dbReference type="PROSITE" id="PS51722"/>
    </source>
</evidence>
<sequence>MMLIFSRVLPHPTIKFNILRNLIRYNSTKINNVVPANITRKLQERIEQIPIENYRNFSIVAHVDHGKSTLSDRLLEITGVIDSSQSNKQVLDKLEVERERGITIKAQTCSMFYYDKRTKQDYLLHLVDTPGHVDFRGEVTRSYASCGGALLLVDATQGIQAQTMANFYLAFSMDLKMIPVINKVDLETSDIERTNEQLEQVFEMDRKDAIPVSAKTGLNVSELLLPAIIDRIPPPTGKLNKPFRCLLVDSWYDSYNGVVLLVYVVDGKIKKGDKITTAQTRKRYDVKEAGIMYPDRIPTGTLSAGQVGYILCGMKNSREAKNGDTIMKIGEESLVEILPGFEEPKAMVFVGAFPSEGTNFKQLEDDIERLVLNDRSVSIQRETSSALGQGWRLGFLGTLHASVFCDRLEKEYGTQILLTPATVPYTIVYKDGTIRRITKADEFPTLLEKKTKVSEIREPYTSATITVPEEYLGDVIKLCEEDLGKSRGIFRKDLRYMNLSSDSKKVNVNKLNSQIILQYDIPLQVLVDNFFEKLKSASRGFANLDYDNIEPAAGDVVKLELLVNGESIDALSQVIHRNDAIRVGSEWVKRFKKHVKSQLYEVIIQARIEEKNIVARETIKARKKDVLAKLHASDISRRKKLLVNQKKGKQTLKRIGKVNIGKDVYGAFLRKVND</sequence>
<dbReference type="GO" id="GO:0045727">
    <property type="term" value="P:positive regulation of translation"/>
    <property type="evidence" value="ECO:0007669"/>
    <property type="project" value="UniProtKB-UniRule"/>
</dbReference>
<dbReference type="InterPro" id="IPR004161">
    <property type="entry name" value="EFTu-like_2"/>
</dbReference>
<dbReference type="FunFam" id="3.40.50.300:FF:000078">
    <property type="entry name" value="Elongation factor 4"/>
    <property type="match status" value="1"/>
</dbReference>
<dbReference type="HAMAP" id="MF_00071">
    <property type="entry name" value="LepA"/>
    <property type="match status" value="1"/>
</dbReference>
<keyword evidence="4 7" id="KW-0648">Protein biosynthesis</keyword>
<evidence type="ECO:0000256" key="2">
    <source>
        <dbReference type="ARBA" id="ARBA00022741"/>
    </source>
</evidence>
<accession>I2GXB0</accession>
<comment type="similarity">
    <text evidence="7">Belongs to the GTP-binding elongation factor family. LepA subfamily.</text>
</comment>
<dbReference type="InterPro" id="IPR009000">
    <property type="entry name" value="Transl_B-barrel_sf"/>
</dbReference>
<dbReference type="InParanoid" id="I2GXB0"/>
<dbReference type="Gene3D" id="2.40.30.10">
    <property type="entry name" value="Translation factors"/>
    <property type="match status" value="1"/>
</dbReference>
<dbReference type="GO" id="GO:0006412">
    <property type="term" value="P:translation"/>
    <property type="evidence" value="ECO:0007669"/>
    <property type="project" value="UniProtKB-KW"/>
</dbReference>
<dbReference type="InterPro" id="IPR035647">
    <property type="entry name" value="EFG_III/V"/>
</dbReference>
<organism evidence="9 10">
    <name type="scientific">Henningerozyma blattae (strain ATCC 34711 / CBS 6284 / DSM 70876 / NBRC 10599 / NRRL Y-10934 / UCD 77-7)</name>
    <name type="common">Yeast</name>
    <name type="synonym">Tetrapisispora blattae</name>
    <dbReference type="NCBI Taxonomy" id="1071380"/>
    <lineage>
        <taxon>Eukaryota</taxon>
        <taxon>Fungi</taxon>
        <taxon>Dikarya</taxon>
        <taxon>Ascomycota</taxon>
        <taxon>Saccharomycotina</taxon>
        <taxon>Saccharomycetes</taxon>
        <taxon>Saccharomycetales</taxon>
        <taxon>Saccharomycetaceae</taxon>
        <taxon>Henningerozyma</taxon>
    </lineage>
</organism>
<dbReference type="PRINTS" id="PR00315">
    <property type="entry name" value="ELONGATNFCT"/>
</dbReference>
<dbReference type="Pfam" id="PF00009">
    <property type="entry name" value="GTP_EFTU"/>
    <property type="match status" value="1"/>
</dbReference>
<keyword evidence="6 7" id="KW-0472">Membrane</keyword>
<dbReference type="FunFam" id="3.30.70.870:FF:000004">
    <property type="entry name" value="Translation factor GUF1, mitochondrial"/>
    <property type="match status" value="1"/>
</dbReference>
<dbReference type="InterPro" id="IPR013842">
    <property type="entry name" value="LepA_CTD"/>
</dbReference>
<comment type="subcellular location">
    <subcellularLocation>
        <location evidence="7">Mitochondrion inner membrane</location>
        <topology evidence="7">Peripheral membrane protein</topology>
        <orientation evidence="7">Matrix side</orientation>
    </subcellularLocation>
</comment>
<comment type="catalytic activity">
    <reaction evidence="7">
        <text>GTP + H2O = GDP + phosphate + H(+)</text>
        <dbReference type="Rhea" id="RHEA:19669"/>
        <dbReference type="ChEBI" id="CHEBI:15377"/>
        <dbReference type="ChEBI" id="CHEBI:15378"/>
        <dbReference type="ChEBI" id="CHEBI:37565"/>
        <dbReference type="ChEBI" id="CHEBI:43474"/>
        <dbReference type="ChEBI" id="CHEBI:58189"/>
        <dbReference type="EC" id="3.6.5.n1"/>
    </reaction>
</comment>
<keyword evidence="7" id="KW-0999">Mitochondrion inner membrane</keyword>
<dbReference type="GO" id="GO:0003924">
    <property type="term" value="F:GTPase activity"/>
    <property type="evidence" value="ECO:0007669"/>
    <property type="project" value="UniProtKB-UniRule"/>
</dbReference>
<dbReference type="GO" id="GO:0097177">
    <property type="term" value="F:mitochondrial ribosome binding"/>
    <property type="evidence" value="ECO:0007669"/>
    <property type="project" value="EnsemblFungi"/>
</dbReference>
<name>I2GXB0_HENB6</name>
<dbReference type="SUPFAM" id="SSF50447">
    <property type="entry name" value="Translation proteins"/>
    <property type="match status" value="1"/>
</dbReference>
<evidence type="ECO:0000256" key="6">
    <source>
        <dbReference type="ARBA" id="ARBA00023136"/>
    </source>
</evidence>
<dbReference type="Gene3D" id="3.40.50.300">
    <property type="entry name" value="P-loop containing nucleotide triphosphate hydrolases"/>
    <property type="match status" value="1"/>
</dbReference>
<feature type="binding site" evidence="7">
    <location>
        <begin position="182"/>
        <end position="185"/>
    </location>
    <ligand>
        <name>GTP</name>
        <dbReference type="ChEBI" id="CHEBI:37565"/>
    </ligand>
</feature>
<dbReference type="HOGENOM" id="CLU_009995_3_1_1"/>
<dbReference type="FunCoup" id="I2GXB0">
    <property type="interactions" value="770"/>
</dbReference>
<dbReference type="GO" id="GO:0005743">
    <property type="term" value="C:mitochondrial inner membrane"/>
    <property type="evidence" value="ECO:0007669"/>
    <property type="project" value="UniProtKB-SubCell"/>
</dbReference>
<keyword evidence="3 7" id="KW-0378">Hydrolase</keyword>
<dbReference type="STRING" id="1071380.I2GXB0"/>
<dbReference type="InterPro" id="IPR027417">
    <property type="entry name" value="P-loop_NTPase"/>
</dbReference>
<dbReference type="Gene3D" id="3.30.70.240">
    <property type="match status" value="1"/>
</dbReference>
<dbReference type="OMA" id="QVKCDEN"/>
<dbReference type="SUPFAM" id="SSF54980">
    <property type="entry name" value="EF-G C-terminal domain-like"/>
    <property type="match status" value="2"/>
</dbReference>